<comment type="caution">
    <text evidence="3">The sequence shown here is derived from an EMBL/GenBank/DDBJ whole genome shotgun (WGS) entry which is preliminary data.</text>
</comment>
<evidence type="ECO:0000313" key="3">
    <source>
        <dbReference type="EMBL" id="KAG6431206.1"/>
    </source>
</evidence>
<reference evidence="3" key="1">
    <citation type="submission" date="2018-01" db="EMBL/GenBank/DDBJ databases">
        <authorList>
            <person name="Mao J.F."/>
        </authorList>
    </citation>
    <scope>NUCLEOTIDE SEQUENCE</scope>
    <source>
        <strain evidence="3">Huo1</strain>
        <tissue evidence="3">Leaf</tissue>
    </source>
</reference>
<dbReference type="PANTHER" id="PTHR33159:SF74">
    <property type="entry name" value="RPM1-INTERACTING PROTEIN 4-LIKE"/>
    <property type="match status" value="1"/>
</dbReference>
<feature type="compositionally biased region" description="Basic and acidic residues" evidence="1">
    <location>
        <begin position="82"/>
        <end position="91"/>
    </location>
</feature>
<accession>A0A8X8YJS6</accession>
<evidence type="ECO:0000259" key="2">
    <source>
        <dbReference type="Pfam" id="PF05627"/>
    </source>
</evidence>
<protein>
    <recommendedName>
        <fullName evidence="2">RIN4 pathogenic type III effector avirulence factor Avr cleavage site domain-containing protein</fullName>
    </recommendedName>
</protein>
<gene>
    <name evidence="3" type="ORF">SASPL_109283</name>
</gene>
<feature type="compositionally biased region" description="Polar residues" evidence="1">
    <location>
        <begin position="211"/>
        <end position="223"/>
    </location>
</feature>
<feature type="compositionally biased region" description="Polar residues" evidence="1">
    <location>
        <begin position="285"/>
        <end position="294"/>
    </location>
</feature>
<dbReference type="AlphaFoldDB" id="A0A8X8YJS6"/>
<feature type="compositionally biased region" description="Basic and acidic residues" evidence="1">
    <location>
        <begin position="103"/>
        <end position="116"/>
    </location>
</feature>
<proteinExistence type="predicted"/>
<dbReference type="EMBL" id="PNBA02000003">
    <property type="protein sequence ID" value="KAG6431206.1"/>
    <property type="molecule type" value="Genomic_DNA"/>
</dbReference>
<dbReference type="InterPro" id="IPR008700">
    <property type="entry name" value="TypeIII_avirulence_cleave"/>
</dbReference>
<keyword evidence="4" id="KW-1185">Reference proteome</keyword>
<feature type="compositionally biased region" description="Basic and acidic residues" evidence="1">
    <location>
        <begin position="46"/>
        <end position="74"/>
    </location>
</feature>
<organism evidence="3">
    <name type="scientific">Salvia splendens</name>
    <name type="common">Scarlet sage</name>
    <dbReference type="NCBI Taxonomy" id="180675"/>
    <lineage>
        <taxon>Eukaryota</taxon>
        <taxon>Viridiplantae</taxon>
        <taxon>Streptophyta</taxon>
        <taxon>Embryophyta</taxon>
        <taxon>Tracheophyta</taxon>
        <taxon>Spermatophyta</taxon>
        <taxon>Magnoliopsida</taxon>
        <taxon>eudicotyledons</taxon>
        <taxon>Gunneridae</taxon>
        <taxon>Pentapetalae</taxon>
        <taxon>asterids</taxon>
        <taxon>lamiids</taxon>
        <taxon>Lamiales</taxon>
        <taxon>Lamiaceae</taxon>
        <taxon>Nepetoideae</taxon>
        <taxon>Mentheae</taxon>
        <taxon>Salviinae</taxon>
        <taxon>Salvia</taxon>
        <taxon>Salvia subgen. Calosphace</taxon>
        <taxon>core Calosphace</taxon>
    </lineage>
</organism>
<reference evidence="3" key="2">
    <citation type="submission" date="2020-08" db="EMBL/GenBank/DDBJ databases">
        <title>Plant Genome Project.</title>
        <authorList>
            <person name="Zhang R.-G."/>
        </authorList>
    </citation>
    <scope>NUCLEOTIDE SEQUENCE</scope>
    <source>
        <strain evidence="3">Huo1</strain>
        <tissue evidence="3">Leaf</tissue>
    </source>
</reference>
<dbReference type="InterPro" id="IPR040387">
    <property type="entry name" value="RIN4/NOI4"/>
</dbReference>
<dbReference type="GO" id="GO:0005886">
    <property type="term" value="C:plasma membrane"/>
    <property type="evidence" value="ECO:0007669"/>
    <property type="project" value="TreeGrafter"/>
</dbReference>
<name>A0A8X8YJS6_SALSN</name>
<dbReference type="Proteomes" id="UP000298416">
    <property type="component" value="Unassembled WGS sequence"/>
</dbReference>
<sequence length="336" mass="37573">MARAQVPQFGDWETEEIPYTMYFDNARKDKKGGQIYQMNPDDSAEAESKDKKSSFEKNPKHERPSSREEGEVRKSTSSPDVVSRKPANDASHRRHNSSQSGSDKLEVEALKPIEIRRPRHDRRSSREDGEMRRLTDSPLRHETAGRRNSSNSPHHRYGGSSAGETPKRHARNSVGSDRSTDHSPLHPHSQARVGGRNIGVSSPSWERKATSDGSLSLAPTTPGRSRLRSVTRGDDSVKPDRGPAVPKFGDWDETDPAAAEGYTQVFNLVREEKNSETGKVPVKPTETSYSSTQKEANDNAKVNMFSLLFTLLKGAFAFRGLEDDNDWTRYVRSVVL</sequence>
<dbReference type="Pfam" id="PF05627">
    <property type="entry name" value="AvrRpt-cleavage"/>
    <property type="match status" value="2"/>
</dbReference>
<feature type="region of interest" description="Disordered" evidence="1">
    <location>
        <begin position="28"/>
        <end position="256"/>
    </location>
</feature>
<feature type="region of interest" description="Disordered" evidence="1">
    <location>
        <begin position="272"/>
        <end position="295"/>
    </location>
</feature>
<feature type="domain" description="RIN4 pathogenic type III effector avirulence factor Avr cleavage site" evidence="2">
    <location>
        <begin position="241"/>
        <end position="273"/>
    </location>
</feature>
<evidence type="ECO:0000256" key="1">
    <source>
        <dbReference type="SAM" id="MobiDB-lite"/>
    </source>
</evidence>
<feature type="domain" description="RIN4 pathogenic type III effector avirulence factor Avr cleavage site" evidence="2">
    <location>
        <begin position="3"/>
        <end position="31"/>
    </location>
</feature>
<feature type="compositionally biased region" description="Basic and acidic residues" evidence="1">
    <location>
        <begin position="231"/>
        <end position="241"/>
    </location>
</feature>
<dbReference type="PANTHER" id="PTHR33159">
    <property type="entry name" value="RPM1-INTERACTING PROTEIN 4 (RIN4) FAMILY PROTEIN"/>
    <property type="match status" value="1"/>
</dbReference>
<feature type="compositionally biased region" description="Basic and acidic residues" evidence="1">
    <location>
        <begin position="124"/>
        <end position="145"/>
    </location>
</feature>
<evidence type="ECO:0000313" key="4">
    <source>
        <dbReference type="Proteomes" id="UP000298416"/>
    </source>
</evidence>